<dbReference type="InterPro" id="IPR024587">
    <property type="entry name" value="K_chnl_volt-dep_Kv4_C"/>
</dbReference>
<dbReference type="GO" id="GO:0005250">
    <property type="term" value="F:A-type (transient outward) potassium channel activity"/>
    <property type="evidence" value="ECO:0007669"/>
    <property type="project" value="TreeGrafter"/>
</dbReference>
<keyword evidence="7" id="KW-0407">Ion channel</keyword>
<feature type="transmembrane region" description="Helical" evidence="8">
    <location>
        <begin position="49"/>
        <end position="70"/>
    </location>
</feature>
<dbReference type="AlphaFoldDB" id="A0AAV1JAZ6"/>
<evidence type="ECO:0000256" key="4">
    <source>
        <dbReference type="ARBA" id="ARBA00022989"/>
    </source>
</evidence>
<keyword evidence="4 8" id="KW-1133">Transmembrane helix</keyword>
<proteinExistence type="predicted"/>
<evidence type="ECO:0000256" key="5">
    <source>
        <dbReference type="ARBA" id="ARBA00023065"/>
    </source>
</evidence>
<evidence type="ECO:0000256" key="2">
    <source>
        <dbReference type="ARBA" id="ARBA00022448"/>
    </source>
</evidence>
<dbReference type="SUPFAM" id="SSF81324">
    <property type="entry name" value="Voltage-gated potassium channels"/>
    <property type="match status" value="1"/>
</dbReference>
<dbReference type="PANTHER" id="PTHR11537">
    <property type="entry name" value="VOLTAGE-GATED POTASSIUM CHANNEL"/>
    <property type="match status" value="1"/>
</dbReference>
<comment type="subcellular location">
    <subcellularLocation>
        <location evidence="1">Membrane</location>
        <topology evidence="1">Multi-pass membrane protein</topology>
    </subcellularLocation>
</comment>
<evidence type="ECO:0000256" key="6">
    <source>
        <dbReference type="ARBA" id="ARBA00023136"/>
    </source>
</evidence>
<dbReference type="Gene3D" id="1.10.287.70">
    <property type="match status" value="1"/>
</dbReference>
<comment type="caution">
    <text evidence="10">The sequence shown here is derived from an EMBL/GenBank/DDBJ whole genome shotgun (WGS) entry which is preliminary data.</text>
</comment>
<keyword evidence="2" id="KW-0813">Transport</keyword>
<organism evidence="10 11">
    <name type="scientific">Leptosia nina</name>
    <dbReference type="NCBI Taxonomy" id="320188"/>
    <lineage>
        <taxon>Eukaryota</taxon>
        <taxon>Metazoa</taxon>
        <taxon>Ecdysozoa</taxon>
        <taxon>Arthropoda</taxon>
        <taxon>Hexapoda</taxon>
        <taxon>Insecta</taxon>
        <taxon>Pterygota</taxon>
        <taxon>Neoptera</taxon>
        <taxon>Endopterygota</taxon>
        <taxon>Lepidoptera</taxon>
        <taxon>Glossata</taxon>
        <taxon>Ditrysia</taxon>
        <taxon>Papilionoidea</taxon>
        <taxon>Pieridae</taxon>
        <taxon>Pierinae</taxon>
        <taxon>Leptosia</taxon>
    </lineage>
</organism>
<feature type="domain" description="Potassium channel voltage dependent Kv4 C-terminal" evidence="9">
    <location>
        <begin position="135"/>
        <end position="196"/>
    </location>
</feature>
<dbReference type="PANTHER" id="PTHR11537:SF105">
    <property type="entry name" value="POTASSIUM VOLTAGE-GATED CHANNEL PROTEIN SHAL"/>
    <property type="match status" value="1"/>
</dbReference>
<evidence type="ECO:0000256" key="3">
    <source>
        <dbReference type="ARBA" id="ARBA00022692"/>
    </source>
</evidence>
<dbReference type="Proteomes" id="UP001497472">
    <property type="component" value="Unassembled WGS sequence"/>
</dbReference>
<dbReference type="EMBL" id="CAVLEF010000008">
    <property type="protein sequence ID" value="CAK1546624.1"/>
    <property type="molecule type" value="Genomic_DNA"/>
</dbReference>
<evidence type="ECO:0000256" key="8">
    <source>
        <dbReference type="SAM" id="Phobius"/>
    </source>
</evidence>
<dbReference type="Pfam" id="PF11879">
    <property type="entry name" value="DUF3399"/>
    <property type="match status" value="1"/>
</dbReference>
<dbReference type="GO" id="GO:0001508">
    <property type="term" value="P:action potential"/>
    <property type="evidence" value="ECO:0007669"/>
    <property type="project" value="TreeGrafter"/>
</dbReference>
<gene>
    <name evidence="10" type="ORF">LNINA_LOCUS6179</name>
</gene>
<evidence type="ECO:0000313" key="11">
    <source>
        <dbReference type="Proteomes" id="UP001497472"/>
    </source>
</evidence>
<dbReference type="InterPro" id="IPR028325">
    <property type="entry name" value="VG_K_chnl"/>
</dbReference>
<keyword evidence="6 8" id="KW-0472">Membrane</keyword>
<evidence type="ECO:0000256" key="7">
    <source>
        <dbReference type="ARBA" id="ARBA00023303"/>
    </source>
</evidence>
<dbReference type="GO" id="GO:0008076">
    <property type="term" value="C:voltage-gated potassium channel complex"/>
    <property type="evidence" value="ECO:0007669"/>
    <property type="project" value="InterPro"/>
</dbReference>
<accession>A0AAV1JAZ6</accession>
<evidence type="ECO:0000313" key="10">
    <source>
        <dbReference type="EMBL" id="CAK1546624.1"/>
    </source>
</evidence>
<name>A0AAV1JAZ6_9NEOP</name>
<reference evidence="10 11" key="1">
    <citation type="submission" date="2023-11" db="EMBL/GenBank/DDBJ databases">
        <authorList>
            <person name="Okamura Y."/>
        </authorList>
    </citation>
    <scope>NUCLEOTIDE SEQUENCE [LARGE SCALE GENOMIC DNA]</scope>
</reference>
<keyword evidence="5" id="KW-0406">Ion transport</keyword>
<protein>
    <recommendedName>
        <fullName evidence="9">Potassium channel voltage dependent Kv4 C-terminal domain-containing protein</fullName>
    </recommendedName>
</protein>
<evidence type="ECO:0000256" key="1">
    <source>
        <dbReference type="ARBA" id="ARBA00004141"/>
    </source>
</evidence>
<sequence>MQYCSVKGETVKTAEKHEKQSPEITKDRLLFTRPRRYGDMVPGTIAGKIVGGVCSLSGVLVIALPVPVIVSNFSRIYHQNQRADKRKAQRKARLARIRIAKASSGAAFVSKKKAAEARLAAQESGVELDDAGRDEDIFELQHHHLLRCLERTTDREFVEMENPFNGAAKRPGSPSPLASPAHSGRAPALLACCARCGCCPQKYQQACGKYIPAGSTVQGNQTGVAMDGTYLVEASF</sequence>
<keyword evidence="11" id="KW-1185">Reference proteome</keyword>
<keyword evidence="3 8" id="KW-0812">Transmembrane</keyword>
<evidence type="ECO:0000259" key="9">
    <source>
        <dbReference type="Pfam" id="PF11879"/>
    </source>
</evidence>